<evidence type="ECO:0000256" key="1">
    <source>
        <dbReference type="ARBA" id="ARBA00022737"/>
    </source>
</evidence>
<reference evidence="4" key="1">
    <citation type="journal article" date="2021" name="Nat. Commun.">
        <title>Genetic determinants of endophytism in the Arabidopsis root mycobiome.</title>
        <authorList>
            <person name="Mesny F."/>
            <person name="Miyauchi S."/>
            <person name="Thiergart T."/>
            <person name="Pickel B."/>
            <person name="Atanasova L."/>
            <person name="Karlsson M."/>
            <person name="Huettel B."/>
            <person name="Barry K.W."/>
            <person name="Haridas S."/>
            <person name="Chen C."/>
            <person name="Bauer D."/>
            <person name="Andreopoulos W."/>
            <person name="Pangilinan J."/>
            <person name="LaButti K."/>
            <person name="Riley R."/>
            <person name="Lipzen A."/>
            <person name="Clum A."/>
            <person name="Drula E."/>
            <person name="Henrissat B."/>
            <person name="Kohler A."/>
            <person name="Grigoriev I.V."/>
            <person name="Martin F.M."/>
            <person name="Hacquard S."/>
        </authorList>
    </citation>
    <scope>NUCLEOTIDE SEQUENCE</scope>
    <source>
        <strain evidence="4">MPI-CAGE-AT-0021</strain>
    </source>
</reference>
<evidence type="ECO:0000313" key="4">
    <source>
        <dbReference type="EMBL" id="KAH7109242.1"/>
    </source>
</evidence>
<keyword evidence="2 3" id="KW-0040">ANK repeat</keyword>
<name>A0A9P9CYL7_9HYPO</name>
<accession>A0A9P9CYL7</accession>
<proteinExistence type="predicted"/>
<feature type="non-terminal residue" evidence="4">
    <location>
        <position position="1"/>
    </location>
</feature>
<evidence type="ECO:0000256" key="2">
    <source>
        <dbReference type="ARBA" id="ARBA00023043"/>
    </source>
</evidence>
<gene>
    <name evidence="4" type="ORF">B0J13DRAFT_463022</name>
</gene>
<dbReference type="PROSITE" id="PS50297">
    <property type="entry name" value="ANK_REP_REGION"/>
    <property type="match status" value="2"/>
</dbReference>
<evidence type="ECO:0000256" key="3">
    <source>
        <dbReference type="PROSITE-ProRule" id="PRU00023"/>
    </source>
</evidence>
<dbReference type="InterPro" id="IPR002110">
    <property type="entry name" value="Ankyrin_rpt"/>
</dbReference>
<keyword evidence="5" id="KW-1185">Reference proteome</keyword>
<feature type="repeat" description="ANK" evidence="3">
    <location>
        <begin position="2"/>
        <end position="34"/>
    </location>
</feature>
<feature type="repeat" description="ANK" evidence="3">
    <location>
        <begin position="35"/>
        <end position="63"/>
    </location>
</feature>
<dbReference type="InterPro" id="IPR036770">
    <property type="entry name" value="Ankyrin_rpt-contain_sf"/>
</dbReference>
<dbReference type="PROSITE" id="PS50088">
    <property type="entry name" value="ANK_REPEAT"/>
    <property type="match status" value="2"/>
</dbReference>
<sequence>KDGVTPLLLASQYGHEAVVKVLIENGADVKSSNKHGSAPLFWASGNSHEGVVKVLIEKGVGPM</sequence>
<dbReference type="Gene3D" id="1.25.40.20">
    <property type="entry name" value="Ankyrin repeat-containing domain"/>
    <property type="match status" value="1"/>
</dbReference>
<protein>
    <submittedName>
        <fullName evidence="4">Ankyrin repeat-containing domain protein</fullName>
    </submittedName>
</protein>
<dbReference type="PANTHER" id="PTHR24171">
    <property type="entry name" value="ANKYRIN REPEAT DOMAIN-CONTAINING PROTEIN 39-RELATED"/>
    <property type="match status" value="1"/>
</dbReference>
<dbReference type="Pfam" id="PF12796">
    <property type="entry name" value="Ank_2"/>
    <property type="match status" value="1"/>
</dbReference>
<dbReference type="Proteomes" id="UP000717696">
    <property type="component" value="Unassembled WGS sequence"/>
</dbReference>
<evidence type="ECO:0000313" key="5">
    <source>
        <dbReference type="Proteomes" id="UP000717696"/>
    </source>
</evidence>
<dbReference type="SUPFAM" id="SSF48403">
    <property type="entry name" value="Ankyrin repeat"/>
    <property type="match status" value="1"/>
</dbReference>
<comment type="caution">
    <text evidence="4">The sequence shown here is derived from an EMBL/GenBank/DDBJ whole genome shotgun (WGS) entry which is preliminary data.</text>
</comment>
<dbReference type="EMBL" id="JAGMUU010000075">
    <property type="protein sequence ID" value="KAH7109242.1"/>
    <property type="molecule type" value="Genomic_DNA"/>
</dbReference>
<dbReference type="AlphaFoldDB" id="A0A9P9CYL7"/>
<dbReference type="OrthoDB" id="341259at2759"/>
<keyword evidence="1" id="KW-0677">Repeat</keyword>
<dbReference type="SMART" id="SM00248">
    <property type="entry name" value="ANK"/>
    <property type="match status" value="2"/>
</dbReference>
<organism evidence="4 5">
    <name type="scientific">Dactylonectria estremocensis</name>
    <dbReference type="NCBI Taxonomy" id="1079267"/>
    <lineage>
        <taxon>Eukaryota</taxon>
        <taxon>Fungi</taxon>
        <taxon>Dikarya</taxon>
        <taxon>Ascomycota</taxon>
        <taxon>Pezizomycotina</taxon>
        <taxon>Sordariomycetes</taxon>
        <taxon>Hypocreomycetidae</taxon>
        <taxon>Hypocreales</taxon>
        <taxon>Nectriaceae</taxon>
        <taxon>Dactylonectria</taxon>
    </lineage>
</organism>